<organism evidence="7">
    <name type="scientific">Guillardia theta</name>
    <name type="common">Cryptophyte</name>
    <name type="synonym">Cryptomonas phi</name>
    <dbReference type="NCBI Taxonomy" id="55529"/>
    <lineage>
        <taxon>Eukaryota</taxon>
        <taxon>Cryptophyceae</taxon>
        <taxon>Pyrenomonadales</taxon>
        <taxon>Geminigeraceae</taxon>
        <taxon>Guillardia</taxon>
    </lineage>
</organism>
<feature type="transmembrane region" description="Helical" evidence="6">
    <location>
        <begin position="57"/>
        <end position="80"/>
    </location>
</feature>
<reference evidence="7" key="1">
    <citation type="submission" date="2021-01" db="EMBL/GenBank/DDBJ databases">
        <authorList>
            <person name="Corre E."/>
            <person name="Pelletier E."/>
            <person name="Niang G."/>
            <person name="Scheremetjew M."/>
            <person name="Finn R."/>
            <person name="Kale V."/>
            <person name="Holt S."/>
            <person name="Cochrane G."/>
            <person name="Meng A."/>
            <person name="Brown T."/>
            <person name="Cohen L."/>
        </authorList>
    </citation>
    <scope>NUCLEOTIDE SEQUENCE</scope>
    <source>
        <strain evidence="7">CCMP 2712</strain>
    </source>
</reference>
<dbReference type="PANTHER" id="PTHR12570:SF65">
    <property type="entry name" value="MAGNESIUM TRANSPORTER NIPA9-RELATED"/>
    <property type="match status" value="1"/>
</dbReference>
<dbReference type="GO" id="GO:0015095">
    <property type="term" value="F:magnesium ion transmembrane transporter activity"/>
    <property type="evidence" value="ECO:0007669"/>
    <property type="project" value="InterPro"/>
</dbReference>
<evidence type="ECO:0000313" key="7">
    <source>
        <dbReference type="EMBL" id="CAE2272870.1"/>
    </source>
</evidence>
<keyword evidence="3 6" id="KW-1133">Transmembrane helix</keyword>
<evidence type="ECO:0000256" key="5">
    <source>
        <dbReference type="SAM" id="MobiDB-lite"/>
    </source>
</evidence>
<dbReference type="Pfam" id="PF05653">
    <property type="entry name" value="Mg_trans_NIPA"/>
    <property type="match status" value="1"/>
</dbReference>
<dbReference type="Gene3D" id="1.10.3730.20">
    <property type="match status" value="1"/>
</dbReference>
<accession>A0A7S4JTF0</accession>
<evidence type="ECO:0000256" key="1">
    <source>
        <dbReference type="ARBA" id="ARBA00004141"/>
    </source>
</evidence>
<keyword evidence="2 6" id="KW-0812">Transmembrane</keyword>
<feature type="transmembrane region" description="Helical" evidence="6">
    <location>
        <begin position="15"/>
        <end position="36"/>
    </location>
</feature>
<dbReference type="InterPro" id="IPR008521">
    <property type="entry name" value="Mg_trans_NIPA"/>
</dbReference>
<feature type="transmembrane region" description="Helical" evidence="6">
    <location>
        <begin position="281"/>
        <end position="303"/>
    </location>
</feature>
<evidence type="ECO:0000256" key="6">
    <source>
        <dbReference type="SAM" id="Phobius"/>
    </source>
</evidence>
<evidence type="ECO:0000256" key="3">
    <source>
        <dbReference type="ARBA" id="ARBA00022989"/>
    </source>
</evidence>
<dbReference type="EMBL" id="HBKN01009324">
    <property type="protein sequence ID" value="CAE2272870.1"/>
    <property type="molecule type" value="Transcribed_RNA"/>
</dbReference>
<feature type="transmembrane region" description="Helical" evidence="6">
    <location>
        <begin position="222"/>
        <end position="243"/>
    </location>
</feature>
<dbReference type="AlphaFoldDB" id="A0A7S4JTF0"/>
<dbReference type="InterPro" id="IPR037185">
    <property type="entry name" value="EmrE-like"/>
</dbReference>
<feature type="transmembrane region" description="Helical" evidence="6">
    <location>
        <begin position="112"/>
        <end position="129"/>
    </location>
</feature>
<feature type="transmembrane region" description="Helical" evidence="6">
    <location>
        <begin position="86"/>
        <end position="105"/>
    </location>
</feature>
<keyword evidence="4 6" id="KW-0472">Membrane</keyword>
<evidence type="ECO:0000256" key="2">
    <source>
        <dbReference type="ARBA" id="ARBA00022692"/>
    </source>
</evidence>
<evidence type="ECO:0008006" key="8">
    <source>
        <dbReference type="Google" id="ProtNLM"/>
    </source>
</evidence>
<gene>
    <name evidence="7" type="ORF">GTHE00462_LOCUS7330</name>
</gene>
<comment type="subcellular location">
    <subcellularLocation>
        <location evidence="1">Membrane</location>
        <topology evidence="1">Multi-pass membrane protein</topology>
    </subcellularLocation>
</comment>
<dbReference type="SUPFAM" id="SSF103481">
    <property type="entry name" value="Multidrug resistance efflux transporter EmrE"/>
    <property type="match status" value="1"/>
</dbReference>
<sequence>MPLPEPGDGHTHDDITWLGIGLAIASNGLISASLNIQKYAHMKNEALGAARKPYTSLPIWWFGLALNAFGEVGNLIAYGYAEATVVTPIGAVGVIFGAIIATFVLKEPFSKTDFVGFLFVVGGVVLIVYSKGTEAVIEPTVEEAIRDYFGTIQAIVYFIAIISCTLLLLSVAEKYGKTYVIVYPLLCSMIASWTVLGCKSFMAFFRLTVEKGRNQFSQFPQALFPFLVLLVIIVCAVWSVHYLQMAMRFHDNNKVIPTYYATFTLACIIGAAIVYREFEGASMGAILLFTLGVMLAGVGVYLISEGRSLRSPPPILQDDISRIEKMFDSDMIALVDMDSLNNRNDTDSHDQQLKLTVDVQEGQYNDRDDGHSPSNTDVHEKVPCALP</sequence>
<dbReference type="GO" id="GO:0016020">
    <property type="term" value="C:membrane"/>
    <property type="evidence" value="ECO:0007669"/>
    <property type="project" value="UniProtKB-SubCell"/>
</dbReference>
<protein>
    <recommendedName>
        <fullName evidence="8">Magnesium transporter</fullName>
    </recommendedName>
</protein>
<feature type="compositionally biased region" description="Basic and acidic residues" evidence="5">
    <location>
        <begin position="364"/>
        <end position="387"/>
    </location>
</feature>
<name>A0A7S4JTF0_GUITH</name>
<feature type="transmembrane region" description="Helical" evidence="6">
    <location>
        <begin position="255"/>
        <end position="275"/>
    </location>
</feature>
<dbReference type="PANTHER" id="PTHR12570">
    <property type="match status" value="1"/>
</dbReference>
<feature type="transmembrane region" description="Helical" evidence="6">
    <location>
        <begin position="181"/>
        <end position="202"/>
    </location>
</feature>
<feature type="transmembrane region" description="Helical" evidence="6">
    <location>
        <begin position="149"/>
        <end position="169"/>
    </location>
</feature>
<evidence type="ECO:0000256" key="4">
    <source>
        <dbReference type="ARBA" id="ARBA00023136"/>
    </source>
</evidence>
<proteinExistence type="predicted"/>
<feature type="region of interest" description="Disordered" evidence="5">
    <location>
        <begin position="363"/>
        <end position="387"/>
    </location>
</feature>